<name>A0ABV1Z721_9HYPH</name>
<protein>
    <submittedName>
        <fullName evidence="1">DUF1402 family protein</fullName>
    </submittedName>
</protein>
<dbReference type="Proteomes" id="UP001433071">
    <property type="component" value="Unassembled WGS sequence"/>
</dbReference>
<proteinExistence type="predicted"/>
<keyword evidence="2" id="KW-1185">Reference proteome</keyword>
<dbReference type="InterPro" id="IPR009842">
    <property type="entry name" value="DUF1402"/>
</dbReference>
<organism evidence="1 2">
    <name type="scientific">Mesorhizobium caraganae</name>
    <dbReference type="NCBI Taxonomy" id="483206"/>
    <lineage>
        <taxon>Bacteria</taxon>
        <taxon>Pseudomonadati</taxon>
        <taxon>Pseudomonadota</taxon>
        <taxon>Alphaproteobacteria</taxon>
        <taxon>Hyphomicrobiales</taxon>
        <taxon>Phyllobacteriaceae</taxon>
        <taxon>Mesorhizobium</taxon>
    </lineage>
</organism>
<accession>A0ABV1Z721</accession>
<dbReference type="Pfam" id="PF07182">
    <property type="entry name" value="DUF1402"/>
    <property type="match status" value="1"/>
</dbReference>
<gene>
    <name evidence="1" type="ORF">NKI36_28075</name>
</gene>
<evidence type="ECO:0000313" key="2">
    <source>
        <dbReference type="Proteomes" id="UP001433071"/>
    </source>
</evidence>
<sequence length="71" mass="7828">MPKRAANRTRAFKTTYDAKYHKILALLSNDRKLVQQIKDAATAYSIDPIHIVGALVGEHTYNVGSVDAAQT</sequence>
<evidence type="ECO:0000313" key="1">
    <source>
        <dbReference type="EMBL" id="MER9407877.1"/>
    </source>
</evidence>
<dbReference type="EMBL" id="JAMYQB010000031">
    <property type="protein sequence ID" value="MER9407877.1"/>
    <property type="molecule type" value="Genomic_DNA"/>
</dbReference>
<comment type="caution">
    <text evidence="1">The sequence shown here is derived from an EMBL/GenBank/DDBJ whole genome shotgun (WGS) entry which is preliminary data.</text>
</comment>
<reference evidence="1 2" key="1">
    <citation type="journal article" date="2024" name="Proc. Natl. Acad. Sci. U.S.A.">
        <title>The evolutionary genomics of adaptation to stress in wild rhizobium bacteria.</title>
        <authorList>
            <person name="Kehlet-Delgado H."/>
            <person name="Montoya A.P."/>
            <person name="Jensen K.T."/>
            <person name="Wendlandt C.E."/>
            <person name="Dexheimer C."/>
            <person name="Roberts M."/>
            <person name="Torres Martinez L."/>
            <person name="Friesen M.L."/>
            <person name="Griffitts J.S."/>
            <person name="Porter S.S."/>
        </authorList>
    </citation>
    <scope>NUCLEOTIDE SEQUENCE [LARGE SCALE GENOMIC DNA]</scope>
    <source>
        <strain evidence="1 2">M0641</strain>
    </source>
</reference>